<dbReference type="Proteomes" id="UP000046947">
    <property type="component" value="Unassembled WGS sequence"/>
</dbReference>
<dbReference type="Proteomes" id="UP000045842">
    <property type="component" value="Unassembled WGS sequence"/>
</dbReference>
<keyword evidence="1" id="KW-0812">Transmembrane</keyword>
<dbReference type="AlphaFoldDB" id="A0A0E7WEZ2"/>
<dbReference type="EMBL" id="CSAD01000668">
    <property type="protein sequence ID" value="COW28192.1"/>
    <property type="molecule type" value="Genomic_DNA"/>
</dbReference>
<organism evidence="3 6">
    <name type="scientific">Mycobacterium tuberculosis</name>
    <dbReference type="NCBI Taxonomy" id="1773"/>
    <lineage>
        <taxon>Bacteria</taxon>
        <taxon>Bacillati</taxon>
        <taxon>Actinomycetota</taxon>
        <taxon>Actinomycetes</taxon>
        <taxon>Mycobacteriales</taxon>
        <taxon>Mycobacteriaceae</taxon>
        <taxon>Mycobacterium</taxon>
        <taxon>Mycobacterium tuberculosis complex</taxon>
    </lineage>
</organism>
<evidence type="ECO:0000313" key="4">
    <source>
        <dbReference type="EMBL" id="COW28192.1"/>
    </source>
</evidence>
<dbReference type="Proteomes" id="UP000048289">
    <property type="component" value="Unassembled WGS sequence"/>
</dbReference>
<name>A0A0E7WEZ2_MYCTX</name>
<feature type="transmembrane region" description="Helical" evidence="1">
    <location>
        <begin position="21"/>
        <end position="40"/>
    </location>
</feature>
<evidence type="ECO:0000313" key="6">
    <source>
        <dbReference type="Proteomes" id="UP000046947"/>
    </source>
</evidence>
<dbReference type="EMBL" id="CFOE01000690">
    <property type="protein sequence ID" value="CFE44781.1"/>
    <property type="molecule type" value="Genomic_DNA"/>
</dbReference>
<evidence type="ECO:0000313" key="3">
    <source>
        <dbReference type="EMBL" id="CFE57630.1"/>
    </source>
</evidence>
<evidence type="ECO:0000313" key="2">
    <source>
        <dbReference type="EMBL" id="CFE44781.1"/>
    </source>
</evidence>
<evidence type="ECO:0000256" key="1">
    <source>
        <dbReference type="SAM" id="Phobius"/>
    </source>
</evidence>
<evidence type="ECO:0000313" key="5">
    <source>
        <dbReference type="Proteomes" id="UP000045842"/>
    </source>
</evidence>
<reference evidence="5 6" key="1">
    <citation type="submission" date="2015-03" db="EMBL/GenBank/DDBJ databases">
        <authorList>
            <consortium name="Pathogen Informatics"/>
        </authorList>
    </citation>
    <scope>NUCLEOTIDE SEQUENCE [LARGE SCALE GENOMIC DNA]</scope>
    <source>
        <strain evidence="4 5">G09801536</strain>
        <strain evidence="2 7">G09901357</strain>
        <strain evidence="3 6">H09601792</strain>
    </source>
</reference>
<protein>
    <submittedName>
        <fullName evidence="3">Uncharacterized protein</fullName>
    </submittedName>
</protein>
<gene>
    <name evidence="4" type="ORF">ERS007679_03544</name>
    <name evidence="2" type="ORF">ERS007681_03704</name>
    <name evidence="3" type="ORF">ERS007688_02622</name>
</gene>
<keyword evidence="1" id="KW-1133">Transmembrane helix</keyword>
<sequence>MAHRSVWYQTLYMGSLAAFKLGWLLSAMAPNVVLLTAFRVPQGLTMLTVFATGQAGQHRCRTFHVTP</sequence>
<proteinExistence type="predicted"/>
<evidence type="ECO:0000313" key="7">
    <source>
        <dbReference type="Proteomes" id="UP000048289"/>
    </source>
</evidence>
<dbReference type="EMBL" id="CFOH01000460">
    <property type="protein sequence ID" value="CFE57630.1"/>
    <property type="molecule type" value="Genomic_DNA"/>
</dbReference>
<keyword evidence="1" id="KW-0472">Membrane</keyword>
<accession>A0A0E7WEZ2</accession>